<dbReference type="InterPro" id="IPR014014">
    <property type="entry name" value="RNA_helicase_DEAD_Q_motif"/>
</dbReference>
<evidence type="ECO:0000259" key="14">
    <source>
        <dbReference type="PROSITE" id="PS50249"/>
    </source>
</evidence>
<protein>
    <recommendedName>
        <fullName evidence="3">RNA helicase</fullName>
        <ecNumber evidence="3">3.6.4.13</ecNumber>
    </recommendedName>
</protein>
<dbReference type="GO" id="GO:0008237">
    <property type="term" value="F:metallopeptidase activity"/>
    <property type="evidence" value="ECO:0007669"/>
    <property type="project" value="InterPro"/>
</dbReference>
<organism evidence="18">
    <name type="scientific">Ostreococcus tauri</name>
    <name type="common">Marine green alga</name>
    <dbReference type="NCBI Taxonomy" id="70448"/>
    <lineage>
        <taxon>Eukaryota</taxon>
        <taxon>Viridiplantae</taxon>
        <taxon>Chlorophyta</taxon>
        <taxon>Mamiellophyceae</taxon>
        <taxon>Mamiellales</taxon>
        <taxon>Bathycoccaceae</taxon>
        <taxon>Ostreococcus</taxon>
    </lineage>
</organism>
<dbReference type="PANTHER" id="PTHR47959">
    <property type="entry name" value="ATP-DEPENDENT RNA HELICASE RHLE-RELATED"/>
    <property type="match status" value="1"/>
</dbReference>
<dbReference type="InterPro" id="IPR033858">
    <property type="entry name" value="MPN_RPN7_8"/>
</dbReference>
<evidence type="ECO:0000313" key="18">
    <source>
        <dbReference type="EMBL" id="OUS48299.1"/>
    </source>
</evidence>
<accession>A0A1Y5IFF9</accession>
<comment type="similarity">
    <text evidence="1">Belongs to the peptidase M67A family.</text>
</comment>
<dbReference type="SMART" id="SM00487">
    <property type="entry name" value="DEXDc"/>
    <property type="match status" value="1"/>
</dbReference>
<evidence type="ECO:0000259" key="17">
    <source>
        <dbReference type="PROSITE" id="PS51195"/>
    </source>
</evidence>
<dbReference type="GO" id="GO:0003723">
    <property type="term" value="F:RNA binding"/>
    <property type="evidence" value="ECO:0007669"/>
    <property type="project" value="UniProtKB-KW"/>
</dbReference>
<dbReference type="InterPro" id="IPR001650">
    <property type="entry name" value="Helicase_C-like"/>
</dbReference>
<dbReference type="InterPro" id="IPR012541">
    <property type="entry name" value="DBP10_C"/>
</dbReference>
<dbReference type="PROSITE" id="PS50249">
    <property type="entry name" value="MPN"/>
    <property type="match status" value="1"/>
</dbReference>
<dbReference type="GO" id="GO:0005829">
    <property type="term" value="C:cytosol"/>
    <property type="evidence" value="ECO:0007669"/>
    <property type="project" value="TreeGrafter"/>
</dbReference>
<dbReference type="PROSITE" id="PS00039">
    <property type="entry name" value="DEAD_ATP_HELICASE"/>
    <property type="match status" value="1"/>
</dbReference>
<feature type="coiled-coil region" evidence="12">
    <location>
        <begin position="786"/>
        <end position="813"/>
    </location>
</feature>
<dbReference type="PROSITE" id="PS51195">
    <property type="entry name" value="Q_MOTIF"/>
    <property type="match status" value="1"/>
</dbReference>
<evidence type="ECO:0000256" key="12">
    <source>
        <dbReference type="SAM" id="Coils"/>
    </source>
</evidence>
<evidence type="ECO:0000256" key="7">
    <source>
        <dbReference type="ARBA" id="ARBA00022840"/>
    </source>
</evidence>
<evidence type="ECO:0000256" key="5">
    <source>
        <dbReference type="ARBA" id="ARBA00022801"/>
    </source>
</evidence>
<evidence type="ECO:0000256" key="9">
    <source>
        <dbReference type="ARBA" id="ARBA00022942"/>
    </source>
</evidence>
<feature type="compositionally biased region" description="Gly residues" evidence="13">
    <location>
        <begin position="1143"/>
        <end position="1182"/>
    </location>
</feature>
<keyword evidence="4" id="KW-0547">Nucleotide-binding</keyword>
<evidence type="ECO:0000256" key="10">
    <source>
        <dbReference type="ARBA" id="ARBA00047984"/>
    </source>
</evidence>
<feature type="domain" description="DEAD-box RNA helicase Q" evidence="17">
    <location>
        <begin position="383"/>
        <end position="411"/>
    </location>
</feature>
<dbReference type="InterPro" id="IPR027417">
    <property type="entry name" value="P-loop_NTPase"/>
</dbReference>
<evidence type="ECO:0000256" key="3">
    <source>
        <dbReference type="ARBA" id="ARBA00012552"/>
    </source>
</evidence>
<dbReference type="Proteomes" id="UP000195557">
    <property type="component" value="Unassembled WGS sequence"/>
</dbReference>
<dbReference type="Pfam" id="PF00270">
    <property type="entry name" value="DEAD"/>
    <property type="match status" value="1"/>
</dbReference>
<feature type="domain" description="Helicase ATP-binding" evidence="15">
    <location>
        <begin position="414"/>
        <end position="587"/>
    </location>
</feature>
<dbReference type="EMBL" id="KZ155774">
    <property type="protein sequence ID" value="OUS48299.1"/>
    <property type="molecule type" value="Genomic_DNA"/>
</dbReference>
<dbReference type="Gene3D" id="3.40.140.10">
    <property type="entry name" value="Cytidine Deaminase, domain 2"/>
    <property type="match status" value="1"/>
</dbReference>
<evidence type="ECO:0000256" key="4">
    <source>
        <dbReference type="ARBA" id="ARBA00022741"/>
    </source>
</evidence>
<keyword evidence="9" id="KW-0647">Proteasome</keyword>
<feature type="compositionally biased region" description="Basic and acidic residues" evidence="13">
    <location>
        <begin position="304"/>
        <end position="323"/>
    </location>
</feature>
<evidence type="ECO:0000256" key="8">
    <source>
        <dbReference type="ARBA" id="ARBA00022884"/>
    </source>
</evidence>
<evidence type="ECO:0000256" key="11">
    <source>
        <dbReference type="PROSITE-ProRule" id="PRU00552"/>
    </source>
</evidence>
<comment type="similarity">
    <text evidence="2">Belongs to the DEAD box helicase family. DDX54/DBP10 subfamily.</text>
</comment>
<dbReference type="PROSITE" id="PS51192">
    <property type="entry name" value="HELICASE_ATP_BIND_1"/>
    <property type="match status" value="1"/>
</dbReference>
<dbReference type="GO" id="GO:0005524">
    <property type="term" value="F:ATP binding"/>
    <property type="evidence" value="ECO:0007669"/>
    <property type="project" value="UniProtKB-KW"/>
</dbReference>
<evidence type="ECO:0000256" key="2">
    <source>
        <dbReference type="ARBA" id="ARBA00010379"/>
    </source>
</evidence>
<keyword evidence="5" id="KW-0378">Hydrolase</keyword>
<evidence type="ECO:0000259" key="15">
    <source>
        <dbReference type="PROSITE" id="PS51192"/>
    </source>
</evidence>
<dbReference type="InterPro" id="IPR024969">
    <property type="entry name" value="EIF3F/CSN6-like_C"/>
</dbReference>
<keyword evidence="7" id="KW-0067">ATP-binding</keyword>
<reference evidence="18" key="1">
    <citation type="submission" date="2017-04" db="EMBL/GenBank/DDBJ databases">
        <title>Population genomics of picophytoplankton unveils novel chromosome hypervariability.</title>
        <authorList>
            <consortium name="DOE Joint Genome Institute"/>
            <person name="Blanc-Mathieu R."/>
            <person name="Krasovec M."/>
            <person name="Hebrard M."/>
            <person name="Yau S."/>
            <person name="Desgranges E."/>
            <person name="Martin J."/>
            <person name="Schackwitz W."/>
            <person name="Kuo A."/>
            <person name="Salin G."/>
            <person name="Donnadieu C."/>
            <person name="Desdevises Y."/>
            <person name="Sanchez-Ferandin S."/>
            <person name="Moreau H."/>
            <person name="Rivals E."/>
            <person name="Grigoriev I.V."/>
            <person name="Grimsley N."/>
            <person name="Eyre-Walker A."/>
            <person name="Piganeau G."/>
        </authorList>
    </citation>
    <scope>NUCLEOTIDE SEQUENCE [LARGE SCALE GENOMIC DNA]</scope>
    <source>
        <strain evidence="18">RCC 1115</strain>
    </source>
</reference>
<sequence length="1182" mass="129751">METPSATPSEVAVHPLVLLSVVDHFGRCDEGDEASKRVVGVLLGEQRRGRIDVTSSFAVPFEEEDDASGIWFLDHVYLENMYRMSRKISAKEKIVGWYSTGPKLRDNDIDIHELFYAYAQEPVMVIVDVRAENANIPTSAFAAQIEVKEDGTEKQQKTFVHVPNSIQAFEAEEIGVEHLLRDVKDNTVSTLSTKVSEKVHSLRGLKTRLEEIKGYMDKVVDGTLPVNHEIMGHLQDAFNLLPNLNLEEYVKGFNVSANDSMLVVYLSSLIRAVIALHDLINNKVQNQERERALDAAAATEDADKENKEKENEKSADADQKMTDAKPIASSAKNTKPRSSKKTNDASKSNDVGMEKDGHVEFAQAEALTGRRRTLEAKKKKSSGGFESMEILPEVFRAVKRKGYRVPTPIQRKAIPPALEGRDVVAMARTGSGKTAAFLIPVLSKLRTHSLKAGARCVVLAPTRELALQTFAFAKELSKFTNLRVAALVGGDSMEAQFADLSNNPDIIVATPGRLLHHVEEVKAFTLRTVCHVVLDEADRLLEMGFADQLRQVMSSVADVRQTLLFSATLPSALAEFVRVGLREPEVVRLDAEMKISTDLKMSFILMRNDEKVAALLYMLREVIPKGQQTVVFASTRHHVEWLHNLLEFEGVRVSSIYGSMDMMARKMALSKFRAKKADVLMVTDVAARGIDIPLLDNVINYDFPSKGKLFVHRVGRVARAGRTGNAHSFLVKEELGFLVDLHLFLGRKIAAASKLPPNSTEEAAEIARAADKSATSIIGTCPLGALDMTVDRLRELMKERDELEGMERAASNAYKLYQKTRGAASSESMSRAQPLIHAGPHPLLCASGGVDATTQELAQITASIRAYRPQATVLEAEVASATKVNGSMRLTETSRAMQQKRLKDEKFIKAKREGKTIKGRALRPLGEDDPILNQEALDNDVNDGGADYEAMAAPAEDAFNTGKFRDQDFFLDNAPRAVNHTELGLSTREGAYGALEDATMDLVEEDGAGISRQKKLYHWDARKKRYVHIRSDEIDLKRGGKRIKNEAGQRVSAVEAGATYKKWVAKTHKSITATGSMEDESTANQRAFVDSSRFKRGWHTKGAQQAEAPSVFGVGAGEDELKNADQIRKERKEDKKKKQRMSGGRGGGGRGGGGRGGGGRGGGGRGGRGGRSGGRGGGRGKR</sequence>
<dbReference type="SMART" id="SM00490">
    <property type="entry name" value="HELICc"/>
    <property type="match status" value="1"/>
</dbReference>
<dbReference type="GO" id="GO:0005730">
    <property type="term" value="C:nucleolus"/>
    <property type="evidence" value="ECO:0007669"/>
    <property type="project" value="UniProtKB-SubCell"/>
</dbReference>
<dbReference type="EC" id="3.6.4.13" evidence="3"/>
<dbReference type="InterPro" id="IPR037518">
    <property type="entry name" value="MPN"/>
</dbReference>
<dbReference type="eggNOG" id="KOG0337">
    <property type="taxonomic scope" value="Eukaryota"/>
</dbReference>
<evidence type="ECO:0000259" key="16">
    <source>
        <dbReference type="PROSITE" id="PS51194"/>
    </source>
</evidence>
<evidence type="ECO:0000256" key="6">
    <source>
        <dbReference type="ARBA" id="ARBA00022806"/>
    </source>
</evidence>
<feature type="region of interest" description="Disordered" evidence="13">
    <location>
        <begin position="1099"/>
        <end position="1182"/>
    </location>
</feature>
<dbReference type="PANTHER" id="PTHR47959:SF8">
    <property type="entry name" value="RNA HELICASE"/>
    <property type="match status" value="1"/>
</dbReference>
<gene>
    <name evidence="18" type="ORF">BE221DRAFT_144040</name>
</gene>
<dbReference type="Pfam" id="PF08147">
    <property type="entry name" value="DBP10CT"/>
    <property type="match status" value="1"/>
</dbReference>
<dbReference type="SUPFAM" id="SSF52540">
    <property type="entry name" value="P-loop containing nucleoside triphosphate hydrolases"/>
    <property type="match status" value="1"/>
</dbReference>
<feature type="short sequence motif" description="Q motif" evidence="11">
    <location>
        <begin position="383"/>
        <end position="411"/>
    </location>
</feature>
<proteinExistence type="inferred from homology"/>
<feature type="domain" description="Helicase C-terminal" evidence="16">
    <location>
        <begin position="611"/>
        <end position="763"/>
    </location>
</feature>
<name>A0A1Y5IFF9_OSTTA</name>
<feature type="domain" description="MPN" evidence="14">
    <location>
        <begin position="11"/>
        <end position="147"/>
    </location>
</feature>
<dbReference type="AlphaFoldDB" id="A0A1Y5IFF9"/>
<dbReference type="InterPro" id="IPR050079">
    <property type="entry name" value="DEAD_box_RNA_helicase"/>
</dbReference>
<dbReference type="GO" id="GO:0003724">
    <property type="term" value="F:RNA helicase activity"/>
    <property type="evidence" value="ECO:0007669"/>
    <property type="project" value="UniProtKB-EC"/>
</dbReference>
<dbReference type="Pfam" id="PF13012">
    <property type="entry name" value="MitMem_reg"/>
    <property type="match status" value="1"/>
</dbReference>
<keyword evidence="12" id="KW-0175">Coiled coil</keyword>
<dbReference type="SMART" id="SM00232">
    <property type="entry name" value="JAB_MPN"/>
    <property type="match status" value="1"/>
</dbReference>
<keyword evidence="6" id="KW-0347">Helicase</keyword>
<dbReference type="InterPro" id="IPR000629">
    <property type="entry name" value="RNA-helicase_DEAD-box_CS"/>
</dbReference>
<keyword evidence="8" id="KW-0694">RNA-binding</keyword>
<feature type="region of interest" description="Disordered" evidence="13">
    <location>
        <begin position="291"/>
        <end position="357"/>
    </location>
</feature>
<dbReference type="SMART" id="SM01123">
    <property type="entry name" value="DBP10CT"/>
    <property type="match status" value="1"/>
</dbReference>
<feature type="compositionally biased region" description="Basic and acidic residues" evidence="13">
    <location>
        <begin position="1119"/>
        <end position="1133"/>
    </location>
</feature>
<dbReference type="Pfam" id="PF00271">
    <property type="entry name" value="Helicase_C"/>
    <property type="match status" value="1"/>
</dbReference>
<evidence type="ECO:0000256" key="1">
    <source>
        <dbReference type="ARBA" id="ARBA00008568"/>
    </source>
</evidence>
<dbReference type="InterPro" id="IPR014001">
    <property type="entry name" value="Helicase_ATP-bd"/>
</dbReference>
<dbReference type="Gene3D" id="3.40.50.300">
    <property type="entry name" value="P-loop containing nucleotide triphosphate hydrolases"/>
    <property type="match status" value="2"/>
</dbReference>
<dbReference type="Pfam" id="PF01398">
    <property type="entry name" value="JAB"/>
    <property type="match status" value="1"/>
</dbReference>
<dbReference type="PROSITE" id="PS51194">
    <property type="entry name" value="HELICASE_CTER"/>
    <property type="match status" value="1"/>
</dbReference>
<dbReference type="InterPro" id="IPR011545">
    <property type="entry name" value="DEAD/DEAH_box_helicase_dom"/>
</dbReference>
<comment type="catalytic activity">
    <reaction evidence="10">
        <text>ATP + H2O = ADP + phosphate + H(+)</text>
        <dbReference type="Rhea" id="RHEA:13065"/>
        <dbReference type="ChEBI" id="CHEBI:15377"/>
        <dbReference type="ChEBI" id="CHEBI:15378"/>
        <dbReference type="ChEBI" id="CHEBI:30616"/>
        <dbReference type="ChEBI" id="CHEBI:43474"/>
        <dbReference type="ChEBI" id="CHEBI:456216"/>
        <dbReference type="EC" id="3.6.4.13"/>
    </reaction>
</comment>
<dbReference type="InterPro" id="IPR000555">
    <property type="entry name" value="JAMM/MPN+_dom"/>
</dbReference>
<evidence type="ECO:0000256" key="13">
    <source>
        <dbReference type="SAM" id="MobiDB-lite"/>
    </source>
</evidence>
<dbReference type="CDD" id="cd18787">
    <property type="entry name" value="SF2_C_DEAD"/>
    <property type="match status" value="1"/>
</dbReference>
<dbReference type="GO" id="GO:0005838">
    <property type="term" value="C:proteasome regulatory particle"/>
    <property type="evidence" value="ECO:0007669"/>
    <property type="project" value="InterPro"/>
</dbReference>
<dbReference type="CDD" id="cd08062">
    <property type="entry name" value="MPN_RPN7_8"/>
    <property type="match status" value="1"/>
</dbReference>